<dbReference type="PATRIC" id="fig|699431.3.peg.2112"/>
<dbReference type="OrthoDB" id="8127at2157"/>
<accession>A0A0P7GRE2</accession>
<comment type="catalytic activity">
    <reaction evidence="1">
        <text>ATP + protein L-histidine = ADP + protein N-phospho-L-histidine.</text>
        <dbReference type="EC" id="2.7.13.3"/>
    </reaction>
</comment>
<dbReference type="SUPFAM" id="SSF55785">
    <property type="entry name" value="PYP-like sensor domain (PAS domain)"/>
    <property type="match status" value="2"/>
</dbReference>
<dbReference type="STRING" id="699431.SY89_02060"/>
<dbReference type="PROSITE" id="PS50113">
    <property type="entry name" value="PAC"/>
    <property type="match status" value="2"/>
</dbReference>
<evidence type="ECO:0000259" key="10">
    <source>
        <dbReference type="PROSITE" id="PS50113"/>
    </source>
</evidence>
<dbReference type="CDD" id="cd00082">
    <property type="entry name" value="HisKA"/>
    <property type="match status" value="1"/>
</dbReference>
<dbReference type="Pfam" id="PF02518">
    <property type="entry name" value="HATPase_c"/>
    <property type="match status" value="1"/>
</dbReference>
<dbReference type="Proteomes" id="UP000050535">
    <property type="component" value="Unassembled WGS sequence"/>
</dbReference>
<evidence type="ECO:0000313" key="12">
    <source>
        <dbReference type="Proteomes" id="UP000050535"/>
    </source>
</evidence>
<evidence type="ECO:0000256" key="1">
    <source>
        <dbReference type="ARBA" id="ARBA00000085"/>
    </source>
</evidence>
<feature type="domain" description="Response regulatory" evidence="8">
    <location>
        <begin position="9"/>
        <end position="139"/>
    </location>
</feature>
<gene>
    <name evidence="11" type="primary">bat_7</name>
    <name evidence="11" type="ORF">SY89_02060</name>
</gene>
<dbReference type="InterPro" id="IPR004358">
    <property type="entry name" value="Sig_transdc_His_kin-like_C"/>
</dbReference>
<dbReference type="Pfam" id="PF08447">
    <property type="entry name" value="PAS_3"/>
    <property type="match status" value="1"/>
</dbReference>
<dbReference type="InterPro" id="IPR052162">
    <property type="entry name" value="Sensor_kinase/Photoreceptor"/>
</dbReference>
<dbReference type="RefSeq" id="WP_054583976.1">
    <property type="nucleotide sequence ID" value="NZ_LGUC01000001.1"/>
</dbReference>
<feature type="domain" description="PAC" evidence="10">
    <location>
        <begin position="232"/>
        <end position="284"/>
    </location>
</feature>
<dbReference type="GO" id="GO:0000155">
    <property type="term" value="F:phosphorelay sensor kinase activity"/>
    <property type="evidence" value="ECO:0007669"/>
    <property type="project" value="InterPro"/>
</dbReference>
<feature type="domain" description="PAC" evidence="10">
    <location>
        <begin position="357"/>
        <end position="407"/>
    </location>
</feature>
<dbReference type="InterPro" id="IPR003661">
    <property type="entry name" value="HisK_dim/P_dom"/>
</dbReference>
<dbReference type="InterPro" id="IPR011006">
    <property type="entry name" value="CheY-like_superfamily"/>
</dbReference>
<dbReference type="EC" id="2.7.13.3" evidence="2"/>
<keyword evidence="12" id="KW-1185">Reference proteome</keyword>
<evidence type="ECO:0000259" key="8">
    <source>
        <dbReference type="PROSITE" id="PS50110"/>
    </source>
</evidence>
<evidence type="ECO:0000259" key="9">
    <source>
        <dbReference type="PROSITE" id="PS50112"/>
    </source>
</evidence>
<dbReference type="SUPFAM" id="SSF55874">
    <property type="entry name" value="ATPase domain of HSP90 chaperone/DNA topoisomerase II/histidine kinase"/>
    <property type="match status" value="1"/>
</dbReference>
<reference evidence="12" key="1">
    <citation type="submission" date="2013-11" db="EMBL/GenBank/DDBJ databases">
        <authorList>
            <person name="Hoang H.T."/>
            <person name="Killian M.L."/>
            <person name="Madson D.M."/>
            <person name="Arruda P.H.E."/>
            <person name="Sun D."/>
            <person name="Schwartz K.J."/>
            <person name="Yoon K."/>
        </authorList>
    </citation>
    <scope>NUCLEOTIDE SEQUENCE [LARGE SCALE GENOMIC DNA]</scope>
    <source>
        <strain evidence="12">CDK2</strain>
    </source>
</reference>
<feature type="modified residue" description="4-aspartylphosphate" evidence="6">
    <location>
        <position position="74"/>
    </location>
</feature>
<protein>
    <recommendedName>
        <fullName evidence="2">histidine kinase</fullName>
        <ecNumber evidence="2">2.7.13.3</ecNumber>
    </recommendedName>
</protein>
<feature type="domain" description="Histidine kinase" evidence="7">
    <location>
        <begin position="411"/>
        <end position="598"/>
    </location>
</feature>
<dbReference type="SMART" id="SM00388">
    <property type="entry name" value="HisKA"/>
    <property type="match status" value="1"/>
</dbReference>
<evidence type="ECO:0000256" key="4">
    <source>
        <dbReference type="ARBA" id="ARBA00022679"/>
    </source>
</evidence>
<dbReference type="AlphaFoldDB" id="A0A0P7GRE2"/>
<evidence type="ECO:0000259" key="7">
    <source>
        <dbReference type="PROSITE" id="PS50109"/>
    </source>
</evidence>
<dbReference type="Gene3D" id="3.40.50.2300">
    <property type="match status" value="2"/>
</dbReference>
<dbReference type="Pfam" id="PF00512">
    <property type="entry name" value="HisKA"/>
    <property type="match status" value="1"/>
</dbReference>
<sequence>MQDFPAPIRVLLVDDDPDLATITATYLQREDDQFTVETAIGAEAALERLDDGIDCVVSDYEMPEKNGIDCVVSDYEMPEKNGIELLEAVRETYPDLPFILYTGRGSEEIASDAISAGVTDYLQKERGSGQYAVLANRIENAVEAYRSETLLTRRTRRLERLISNLPGMVYRCRNEPEWPMEAVEGEVAAMTGYDAESLEHGDVQWGSDVIHPGDREETWARVQDSLDERGRFELSYRIRTRDGETRWMWERGRGVYDDDGDLTRIEGFITDVTERERRESRLQESSARLEALFEQSPDMINLHDADGTIAEPNARLCEKTGYDREELIGMKVWEIDCSIDSASAAEVWDQMEPGDSRRLESEYERADGSTFPVEVNIRRIDTADEALFAVISRDVSERKERERRLERFASIVSHDLRNPLNVAQGRVDLAAEECDSEHLDHVADAHERMNALIDSLLSLAQEGDLATDLERIDLADAVERAWSSVPTDDAHLQLAVTGSVSADRSRLAQLFENLFRNSVEHGGSDVTITVGDLDDGFYVADDGPGIPGNHRDSVFETGYTTSDGTGFGLAIVEQVAEAHDWAVELTESDDGGVRFEFSGVDEG</sequence>
<evidence type="ECO:0000256" key="5">
    <source>
        <dbReference type="ARBA" id="ARBA00022777"/>
    </source>
</evidence>
<dbReference type="SUPFAM" id="SSF47384">
    <property type="entry name" value="Homodimeric domain of signal transducing histidine kinase"/>
    <property type="match status" value="1"/>
</dbReference>
<organism evidence="11 12">
    <name type="scientific">Halolamina pelagica</name>
    <dbReference type="NCBI Taxonomy" id="699431"/>
    <lineage>
        <taxon>Archaea</taxon>
        <taxon>Methanobacteriati</taxon>
        <taxon>Methanobacteriota</taxon>
        <taxon>Stenosarchaea group</taxon>
        <taxon>Halobacteria</taxon>
        <taxon>Halobacteriales</taxon>
        <taxon>Haloferacaceae</taxon>
    </lineage>
</organism>
<dbReference type="InterPro" id="IPR001789">
    <property type="entry name" value="Sig_transdc_resp-reg_receiver"/>
</dbReference>
<dbReference type="InterPro" id="IPR003594">
    <property type="entry name" value="HATPase_dom"/>
</dbReference>
<dbReference type="NCBIfam" id="TIGR00229">
    <property type="entry name" value="sensory_box"/>
    <property type="match status" value="2"/>
</dbReference>
<dbReference type="InterPro" id="IPR001610">
    <property type="entry name" value="PAC"/>
</dbReference>
<dbReference type="Pfam" id="PF13426">
    <property type="entry name" value="PAS_9"/>
    <property type="match status" value="1"/>
</dbReference>
<dbReference type="InterPro" id="IPR035965">
    <property type="entry name" value="PAS-like_dom_sf"/>
</dbReference>
<dbReference type="PROSITE" id="PS50109">
    <property type="entry name" value="HIS_KIN"/>
    <property type="match status" value="1"/>
</dbReference>
<dbReference type="InterPro" id="IPR036097">
    <property type="entry name" value="HisK_dim/P_sf"/>
</dbReference>
<dbReference type="InterPro" id="IPR000014">
    <property type="entry name" value="PAS"/>
</dbReference>
<dbReference type="SUPFAM" id="SSF52172">
    <property type="entry name" value="CheY-like"/>
    <property type="match status" value="1"/>
</dbReference>
<feature type="domain" description="PAS" evidence="9">
    <location>
        <begin position="285"/>
        <end position="366"/>
    </location>
</feature>
<dbReference type="Gene3D" id="1.10.287.130">
    <property type="match status" value="1"/>
</dbReference>
<dbReference type="PANTHER" id="PTHR43304">
    <property type="entry name" value="PHYTOCHROME-LIKE PROTEIN CPH1"/>
    <property type="match status" value="1"/>
</dbReference>
<dbReference type="EMBL" id="LGUC01000001">
    <property type="protein sequence ID" value="KPN31317.1"/>
    <property type="molecule type" value="Genomic_DNA"/>
</dbReference>
<evidence type="ECO:0000256" key="3">
    <source>
        <dbReference type="ARBA" id="ARBA00022553"/>
    </source>
</evidence>
<evidence type="ECO:0000313" key="11">
    <source>
        <dbReference type="EMBL" id="KPN31317.1"/>
    </source>
</evidence>
<dbReference type="CDD" id="cd00130">
    <property type="entry name" value="PAS"/>
    <property type="match status" value="2"/>
</dbReference>
<dbReference type="InterPro" id="IPR000700">
    <property type="entry name" value="PAS-assoc_C"/>
</dbReference>
<dbReference type="PROSITE" id="PS50112">
    <property type="entry name" value="PAS"/>
    <property type="match status" value="1"/>
</dbReference>
<dbReference type="InterPro" id="IPR005467">
    <property type="entry name" value="His_kinase_dom"/>
</dbReference>
<dbReference type="CDD" id="cd00075">
    <property type="entry name" value="HATPase"/>
    <property type="match status" value="1"/>
</dbReference>
<dbReference type="PROSITE" id="PS50110">
    <property type="entry name" value="RESPONSE_REGULATORY"/>
    <property type="match status" value="1"/>
</dbReference>
<dbReference type="InterPro" id="IPR013655">
    <property type="entry name" value="PAS_fold_3"/>
</dbReference>
<evidence type="ECO:0000256" key="6">
    <source>
        <dbReference type="PROSITE-ProRule" id="PRU00169"/>
    </source>
</evidence>
<comment type="caution">
    <text evidence="11">The sequence shown here is derived from an EMBL/GenBank/DDBJ whole genome shotgun (WGS) entry which is preliminary data.</text>
</comment>
<proteinExistence type="predicted"/>
<dbReference type="SMART" id="SM00448">
    <property type="entry name" value="REC"/>
    <property type="match status" value="1"/>
</dbReference>
<dbReference type="InterPro" id="IPR036890">
    <property type="entry name" value="HATPase_C_sf"/>
</dbReference>
<dbReference type="SMART" id="SM00091">
    <property type="entry name" value="PAS"/>
    <property type="match status" value="2"/>
</dbReference>
<dbReference type="SMART" id="SM00086">
    <property type="entry name" value="PAC"/>
    <property type="match status" value="2"/>
</dbReference>
<dbReference type="PRINTS" id="PR00344">
    <property type="entry name" value="BCTRLSENSOR"/>
</dbReference>
<name>A0A0P7GRE2_9EURY</name>
<keyword evidence="4" id="KW-0808">Transferase</keyword>
<evidence type="ECO:0000256" key="2">
    <source>
        <dbReference type="ARBA" id="ARBA00012438"/>
    </source>
</evidence>
<dbReference type="CDD" id="cd00156">
    <property type="entry name" value="REC"/>
    <property type="match status" value="1"/>
</dbReference>
<dbReference type="Pfam" id="PF00072">
    <property type="entry name" value="Response_reg"/>
    <property type="match status" value="1"/>
</dbReference>
<keyword evidence="5" id="KW-0418">Kinase</keyword>
<dbReference type="Gene3D" id="3.30.565.10">
    <property type="entry name" value="Histidine kinase-like ATPase, C-terminal domain"/>
    <property type="match status" value="1"/>
</dbReference>
<dbReference type="Gene3D" id="3.30.450.20">
    <property type="entry name" value="PAS domain"/>
    <property type="match status" value="2"/>
</dbReference>
<keyword evidence="3 6" id="KW-0597">Phosphoprotein</keyword>
<dbReference type="PANTHER" id="PTHR43304:SF1">
    <property type="entry name" value="PAC DOMAIN-CONTAINING PROTEIN"/>
    <property type="match status" value="1"/>
</dbReference>
<dbReference type="SMART" id="SM00387">
    <property type="entry name" value="HATPase_c"/>
    <property type="match status" value="1"/>
</dbReference>